<organism evidence="1 2">
    <name type="scientific">Roseateles terrae</name>
    <dbReference type="NCBI Taxonomy" id="431060"/>
    <lineage>
        <taxon>Bacteria</taxon>
        <taxon>Pseudomonadati</taxon>
        <taxon>Pseudomonadota</taxon>
        <taxon>Betaproteobacteria</taxon>
        <taxon>Burkholderiales</taxon>
        <taxon>Sphaerotilaceae</taxon>
        <taxon>Roseateles</taxon>
    </lineage>
</organism>
<gene>
    <name evidence="1" type="ORF">FHS28_000594</name>
</gene>
<dbReference type="RefSeq" id="WP_088449154.1">
    <property type="nucleotide sequence ID" value="NZ_JACHXO010000001.1"/>
</dbReference>
<protein>
    <recommendedName>
        <fullName evidence="3">DUF4365 domain-containing protein</fullName>
    </recommendedName>
</protein>
<dbReference type="EMBL" id="JACHXO010000001">
    <property type="protein sequence ID" value="MBB3193229.1"/>
    <property type="molecule type" value="Genomic_DNA"/>
</dbReference>
<evidence type="ECO:0000313" key="1">
    <source>
        <dbReference type="EMBL" id="MBB3193229.1"/>
    </source>
</evidence>
<name>A0ABR6GPR1_9BURK</name>
<evidence type="ECO:0008006" key="3">
    <source>
        <dbReference type="Google" id="ProtNLM"/>
    </source>
</evidence>
<sequence>MGMVKSWFWRNVLWRFADERCKHDEYFRRSCRVVFIDKPALGGKAIDRFQIQSLSMAPAGATVVVKMQRDEIVMQVTHPKLIKKGYTNEFYIRADPDSQELYLYIELAMFADGPKGLGAVGFFRCAQVGCALGLARVDLLAAGGKSYKIAGEWNPGFNGYYSWARFGFNAPLHPLTAEAIAALPRLAGAKDLLEIIERDPHWWSLEGGGGEMTFDLRAGSRSWHTLPTYLSDNGYRQ</sequence>
<comment type="caution">
    <text evidence="1">The sequence shown here is derived from an EMBL/GenBank/DDBJ whole genome shotgun (WGS) entry which is preliminary data.</text>
</comment>
<accession>A0ABR6GPR1</accession>
<dbReference type="Proteomes" id="UP000574369">
    <property type="component" value="Unassembled WGS sequence"/>
</dbReference>
<proteinExistence type="predicted"/>
<evidence type="ECO:0000313" key="2">
    <source>
        <dbReference type="Proteomes" id="UP000574369"/>
    </source>
</evidence>
<keyword evidence="2" id="KW-1185">Reference proteome</keyword>
<reference evidence="1 2" key="1">
    <citation type="submission" date="2020-08" db="EMBL/GenBank/DDBJ databases">
        <title>Genomic Encyclopedia of Type Strains, Phase III (KMG-III): the genomes of soil and plant-associated and newly described type strains.</title>
        <authorList>
            <person name="Whitman W."/>
        </authorList>
    </citation>
    <scope>NUCLEOTIDE SEQUENCE [LARGE SCALE GENOMIC DNA]</scope>
    <source>
        <strain evidence="1 2">CECT 7247</strain>
    </source>
</reference>